<keyword evidence="6" id="KW-0326">Glycosidase</keyword>
<protein>
    <recommendedName>
        <fullName evidence="3">beta-glucosidase</fullName>
        <ecNumber evidence="3">3.2.1.21</ecNumber>
    </recommendedName>
</protein>
<dbReference type="Gene3D" id="3.40.50.1700">
    <property type="entry name" value="Glycoside hydrolase family 3 C-terminal domain"/>
    <property type="match status" value="1"/>
</dbReference>
<evidence type="ECO:0000256" key="4">
    <source>
        <dbReference type="ARBA" id="ARBA00022729"/>
    </source>
</evidence>
<proteinExistence type="inferred from homology"/>
<dbReference type="InterPro" id="IPR036881">
    <property type="entry name" value="Glyco_hydro_3_C_sf"/>
</dbReference>
<gene>
    <name evidence="8" type="ORF">GCM10009809_41590</name>
</gene>
<dbReference type="PANTHER" id="PTHR30620">
    <property type="entry name" value="PERIPLASMIC BETA-GLUCOSIDASE-RELATED"/>
    <property type="match status" value="1"/>
</dbReference>
<sequence>MIPHPVLTDRVDSLIATMSLAEKAGTLFHAMAYVLPPGPGGSVELGPVRHHLEAHRISHFAVMGPASPQQMADLAHAIADAGREAELPVPVTLSSDPRQVSADRPGHAAAASGFSEWPEPLGIAALRDPDTAFLAGRATGEEFRAAGLHVLLGPQLDVLTELRWARGTGTFGGDPELVIETAGAYLRGLHGDNPKNRVSAVVKHFPGAGPQLDGEDSHFAYGKDQAYPGGHFETHLRPFEALLGQGVTQVMPYYSRPIGIGLEEVGFAFNKEVITGLLRERLGFDGVVLSDFGILTDHDIMGETVPARAWGLEDADVHTRVLRALEAGVDQFGGEAVPEVVVQLVEDSRISEERIDQSVRRILLEKERLGLLDDAAPRPLAEERREQLRVAGLAAQRRAVTVLKGGWPAVPESAPAVSVSATGEVDEELGDATAAVVLAEAPSEPRSGFFESMFPAGSLDFPDAQVAEIVDICRRMPTVVAVDLTRPAVLTPIVDEAAGLVVHYGCSRSVILEVVRGGAPGEGRLPVQLPRSMADVLDGDLDAPLDIEDPLFEFGAGAAPRNHEIRKGTER</sequence>
<evidence type="ECO:0000259" key="7">
    <source>
        <dbReference type="Pfam" id="PF00933"/>
    </source>
</evidence>
<evidence type="ECO:0000256" key="6">
    <source>
        <dbReference type="ARBA" id="ARBA00023295"/>
    </source>
</evidence>
<evidence type="ECO:0000256" key="3">
    <source>
        <dbReference type="ARBA" id="ARBA00012744"/>
    </source>
</evidence>
<keyword evidence="5 8" id="KW-0378">Hydrolase</keyword>
<comment type="catalytic activity">
    <reaction evidence="1">
        <text>Hydrolysis of terminal, non-reducing beta-D-glucosyl residues with release of beta-D-glucose.</text>
        <dbReference type="EC" id="3.2.1.21"/>
    </reaction>
</comment>
<name>A0ABN2JWX0_9MICO</name>
<keyword evidence="4" id="KW-0732">Signal</keyword>
<evidence type="ECO:0000256" key="1">
    <source>
        <dbReference type="ARBA" id="ARBA00000448"/>
    </source>
</evidence>
<dbReference type="SUPFAM" id="SSF52279">
    <property type="entry name" value="Beta-D-glucan exohydrolase, C-terminal domain"/>
    <property type="match status" value="1"/>
</dbReference>
<dbReference type="PRINTS" id="PR00133">
    <property type="entry name" value="GLHYDRLASE3"/>
</dbReference>
<reference evidence="8 9" key="1">
    <citation type="journal article" date="2019" name="Int. J. Syst. Evol. Microbiol.">
        <title>The Global Catalogue of Microorganisms (GCM) 10K type strain sequencing project: providing services to taxonomists for standard genome sequencing and annotation.</title>
        <authorList>
            <consortium name="The Broad Institute Genomics Platform"/>
            <consortium name="The Broad Institute Genome Sequencing Center for Infectious Disease"/>
            <person name="Wu L."/>
            <person name="Ma J."/>
        </authorList>
    </citation>
    <scope>NUCLEOTIDE SEQUENCE [LARGE SCALE GENOMIC DNA]</scope>
    <source>
        <strain evidence="8 9">JCM 15589</strain>
    </source>
</reference>
<dbReference type="EMBL" id="BAAAPM010000011">
    <property type="protein sequence ID" value="GAA1741762.1"/>
    <property type="molecule type" value="Genomic_DNA"/>
</dbReference>
<dbReference type="EC" id="3.2.1.21" evidence="3"/>
<evidence type="ECO:0000256" key="2">
    <source>
        <dbReference type="ARBA" id="ARBA00005336"/>
    </source>
</evidence>
<dbReference type="Gene3D" id="3.20.20.300">
    <property type="entry name" value="Glycoside hydrolase, family 3, N-terminal domain"/>
    <property type="match status" value="1"/>
</dbReference>
<comment type="similarity">
    <text evidence="2">Belongs to the glycosyl hydrolase 3 family.</text>
</comment>
<dbReference type="InterPro" id="IPR051915">
    <property type="entry name" value="Cellulose_Degrad_GH3"/>
</dbReference>
<accession>A0ABN2JWX0</accession>
<organism evidence="8 9">
    <name type="scientific">Isoptericola hypogeus</name>
    <dbReference type="NCBI Taxonomy" id="300179"/>
    <lineage>
        <taxon>Bacteria</taxon>
        <taxon>Bacillati</taxon>
        <taxon>Actinomycetota</taxon>
        <taxon>Actinomycetes</taxon>
        <taxon>Micrococcales</taxon>
        <taxon>Promicromonosporaceae</taxon>
        <taxon>Isoptericola</taxon>
    </lineage>
</organism>
<comment type="caution">
    <text evidence="8">The sequence shown here is derived from an EMBL/GenBank/DDBJ whole genome shotgun (WGS) entry which is preliminary data.</text>
</comment>
<feature type="domain" description="Glycoside hydrolase family 3 N-terminal" evidence="7">
    <location>
        <begin position="68"/>
        <end position="363"/>
    </location>
</feature>
<dbReference type="Proteomes" id="UP001501138">
    <property type="component" value="Unassembled WGS sequence"/>
</dbReference>
<dbReference type="InterPro" id="IPR036962">
    <property type="entry name" value="Glyco_hydro_3_N_sf"/>
</dbReference>
<evidence type="ECO:0000256" key="5">
    <source>
        <dbReference type="ARBA" id="ARBA00022801"/>
    </source>
</evidence>
<dbReference type="GO" id="GO:0016787">
    <property type="term" value="F:hydrolase activity"/>
    <property type="evidence" value="ECO:0007669"/>
    <property type="project" value="UniProtKB-KW"/>
</dbReference>
<keyword evidence="9" id="KW-1185">Reference proteome</keyword>
<dbReference type="InterPro" id="IPR017853">
    <property type="entry name" value="GH"/>
</dbReference>
<evidence type="ECO:0000313" key="8">
    <source>
        <dbReference type="EMBL" id="GAA1741762.1"/>
    </source>
</evidence>
<dbReference type="InterPro" id="IPR001764">
    <property type="entry name" value="Glyco_hydro_3_N"/>
</dbReference>
<evidence type="ECO:0000313" key="9">
    <source>
        <dbReference type="Proteomes" id="UP001501138"/>
    </source>
</evidence>
<dbReference type="SUPFAM" id="SSF51445">
    <property type="entry name" value="(Trans)glycosidases"/>
    <property type="match status" value="1"/>
</dbReference>
<dbReference type="PANTHER" id="PTHR30620:SF16">
    <property type="entry name" value="LYSOSOMAL BETA GLUCOSIDASE"/>
    <property type="match status" value="1"/>
</dbReference>
<dbReference type="Pfam" id="PF00933">
    <property type="entry name" value="Glyco_hydro_3"/>
    <property type="match status" value="1"/>
</dbReference>